<dbReference type="Proteomes" id="UP000003836">
    <property type="component" value="Unassembled WGS sequence"/>
</dbReference>
<protein>
    <submittedName>
        <fullName evidence="1">Transposase</fullName>
    </submittedName>
</protein>
<reference evidence="1 4" key="3">
    <citation type="submission" date="2014-08" db="EMBL/GenBank/DDBJ databases">
        <title>First Complete Genome Sequence of the Shellfish Pathogen Vibrio tubiashii.</title>
        <authorList>
            <person name="Richards G.P."/>
            <person name="Needleman D.S."/>
            <person name="Watson M.A."/>
            <person name="Bono J.L."/>
        </authorList>
    </citation>
    <scope>NUCLEOTIDE SEQUENCE [LARGE SCALE GENOMIC DNA]</scope>
    <source>
        <strain evidence="1 4">ATCC 19109</strain>
    </source>
</reference>
<reference evidence="2 3" key="2">
    <citation type="journal article" date="2012" name="Int. J. Syst. Evol. Microbiol.">
        <title>Vibrio caribbeanicus sp. nov., isolated from the marine sponge Scleritoderma cyanea.</title>
        <authorList>
            <person name="Hoffmann M."/>
            <person name="Monday S.R."/>
            <person name="Allard M.W."/>
            <person name="Strain E.A."/>
            <person name="Whittaker P."/>
            <person name="Naum M."/>
            <person name="McCarthy P.J."/>
            <person name="Lopez J.V."/>
            <person name="Fischer M."/>
            <person name="Brown E.W."/>
        </authorList>
    </citation>
    <scope>NUCLEOTIDE SEQUENCE [LARGE SCALE GENOMIC DNA]</scope>
    <source>
        <strain evidence="2 3">ATCC 19109</strain>
    </source>
</reference>
<evidence type="ECO:0000313" key="2">
    <source>
        <dbReference type="EMBL" id="EGU57129.1"/>
    </source>
</evidence>
<name>F9T3E5_9VIBR</name>
<gene>
    <name evidence="1" type="ORF">IX91_17600</name>
    <name evidence="2" type="ORF">VITU9109_00720</name>
</gene>
<dbReference type="HOGENOM" id="CLU_2756789_0_0_6"/>
<keyword evidence="3" id="KW-1185">Reference proteome</keyword>
<proteinExistence type="predicted"/>
<dbReference type="AlphaFoldDB" id="F9T3E5"/>
<reference evidence="2" key="1">
    <citation type="submission" date="2011-08" db="EMBL/GenBank/DDBJ databases">
        <authorList>
            <person name="Hoffman M."/>
            <person name="Strain E.A."/>
            <person name="Brown E."/>
            <person name="Allard M.W."/>
        </authorList>
    </citation>
    <scope>NUCLEOTIDE SEQUENCE</scope>
    <source>
        <strain evidence="2">ATCC 19109</strain>
    </source>
</reference>
<evidence type="ECO:0000313" key="3">
    <source>
        <dbReference type="Proteomes" id="UP000003836"/>
    </source>
</evidence>
<dbReference type="EMBL" id="AFWI01000090">
    <property type="protein sequence ID" value="EGU57129.1"/>
    <property type="molecule type" value="Genomic_DNA"/>
</dbReference>
<dbReference type="PATRIC" id="fig|1051646.9.peg.3436"/>
<evidence type="ECO:0000313" key="4">
    <source>
        <dbReference type="Proteomes" id="UP000030071"/>
    </source>
</evidence>
<accession>F9T3E5</accession>
<dbReference type="KEGG" id="vtu:IX91_17600"/>
<evidence type="ECO:0000313" key="1">
    <source>
        <dbReference type="EMBL" id="AIW15916.1"/>
    </source>
</evidence>
<organism evidence="1 4">
    <name type="scientific">Vibrio tubiashii ATCC 19109</name>
    <dbReference type="NCBI Taxonomy" id="1051646"/>
    <lineage>
        <taxon>Bacteria</taxon>
        <taxon>Pseudomonadati</taxon>
        <taxon>Pseudomonadota</taxon>
        <taxon>Gammaproteobacteria</taxon>
        <taxon>Vibrionales</taxon>
        <taxon>Vibrionaceae</taxon>
        <taxon>Vibrio</taxon>
        <taxon>Vibrio oreintalis group</taxon>
    </lineage>
</organism>
<sequence length="70" mass="8152">MVLMTQDCATKPFASNESHRSFYQEEGAATREQGHPHHLTVGCQKLYGSNQHWEKNFSELRPWRVGKKYS</sequence>
<dbReference type="EMBL" id="CP009355">
    <property type="protein sequence ID" value="AIW15916.1"/>
    <property type="molecule type" value="Genomic_DNA"/>
</dbReference>
<dbReference type="Proteomes" id="UP000030071">
    <property type="component" value="Chromosome 2"/>
</dbReference>